<proteinExistence type="predicted"/>
<reference evidence="1 2" key="1">
    <citation type="submission" date="2020-08" db="EMBL/GenBank/DDBJ databases">
        <title>Genomic Encyclopedia of Type Strains, Phase IV (KMG-IV): sequencing the most valuable type-strain genomes for metagenomic binning, comparative biology and taxonomic classification.</title>
        <authorList>
            <person name="Goeker M."/>
        </authorList>
    </citation>
    <scope>NUCLEOTIDE SEQUENCE [LARGE SCALE GENOMIC DNA]</scope>
    <source>
        <strain evidence="1 2">DSM 102189</strain>
    </source>
</reference>
<evidence type="ECO:0000313" key="1">
    <source>
        <dbReference type="EMBL" id="MBB6226899.1"/>
    </source>
</evidence>
<keyword evidence="2" id="KW-1185">Reference proteome</keyword>
<name>A0A841L261_9SPHN</name>
<sequence length="354" mass="37152">MAATYSATNANFRTVFEQAAAGDKIILRGTIGPTTLRARNFSRMVTIDATSAKFTGRLKIDDVHNLRIVGGTFGSSKANWQFGGTAVVNRGSEIHFLRPIIIGNGKGTARGIFVRDTVGASVVGGQFTGMRLGASFSGVRDGLISQNQVTKSTSDGFNVVNSHSVTVSRNTCTGGRPSAGAHPDCVQLWSLAGQPVQSDIRILNNTAYGATQGFTSFDPHRGGGLRIQMSGNFAEISHPQGIACYACVDSIFTRNTLRTAVGARFVTRMSIVGGSNNLIENNDIGPRPAFLTRSGFEAPDAAFASAAFAGDAFAGAAFASAGMQAAVPEPLTWVQLLIGFGLTGLLVRRRLAIA</sequence>
<comment type="caution">
    <text evidence="1">The sequence shown here is derived from an EMBL/GenBank/DDBJ whole genome shotgun (WGS) entry which is preliminary data.</text>
</comment>
<evidence type="ECO:0000313" key="2">
    <source>
        <dbReference type="Proteomes" id="UP000538147"/>
    </source>
</evidence>
<dbReference type="SUPFAM" id="SSF51126">
    <property type="entry name" value="Pectin lyase-like"/>
    <property type="match status" value="1"/>
</dbReference>
<dbReference type="EMBL" id="JACIIV010000006">
    <property type="protein sequence ID" value="MBB6226899.1"/>
    <property type="molecule type" value="Genomic_DNA"/>
</dbReference>
<organism evidence="1 2">
    <name type="scientific">Polymorphobacter multimanifer</name>
    <dbReference type="NCBI Taxonomy" id="1070431"/>
    <lineage>
        <taxon>Bacteria</taxon>
        <taxon>Pseudomonadati</taxon>
        <taxon>Pseudomonadota</taxon>
        <taxon>Alphaproteobacteria</taxon>
        <taxon>Sphingomonadales</taxon>
        <taxon>Sphingosinicellaceae</taxon>
        <taxon>Polymorphobacter</taxon>
    </lineage>
</organism>
<dbReference type="AlphaFoldDB" id="A0A841L261"/>
<dbReference type="InterPro" id="IPR012334">
    <property type="entry name" value="Pectin_lyas_fold"/>
</dbReference>
<dbReference type="Gene3D" id="2.160.20.10">
    <property type="entry name" value="Single-stranded right-handed beta-helix, Pectin lyase-like"/>
    <property type="match status" value="1"/>
</dbReference>
<gene>
    <name evidence="1" type="ORF">FHS79_001061</name>
</gene>
<dbReference type="Proteomes" id="UP000538147">
    <property type="component" value="Unassembled WGS sequence"/>
</dbReference>
<protein>
    <recommendedName>
        <fullName evidence="3">Right-handed parallel beta-helix repeat-containing protein</fullName>
    </recommendedName>
</protein>
<accession>A0A841L261</accession>
<dbReference type="InterPro" id="IPR011050">
    <property type="entry name" value="Pectin_lyase_fold/virulence"/>
</dbReference>
<dbReference type="RefSeq" id="WP_184196451.1">
    <property type="nucleotide sequence ID" value="NZ_BMOX01000118.1"/>
</dbReference>
<evidence type="ECO:0008006" key="3">
    <source>
        <dbReference type="Google" id="ProtNLM"/>
    </source>
</evidence>